<protein>
    <recommendedName>
        <fullName evidence="3">PEP-CTERM protein-sorting domain-containing protein</fullName>
    </recommendedName>
</protein>
<proteinExistence type="predicted"/>
<evidence type="ECO:0008006" key="3">
    <source>
        <dbReference type="Google" id="ProtNLM"/>
    </source>
</evidence>
<dbReference type="KEGG" id="soa:G3M56_000045"/>
<gene>
    <name evidence="1" type="ORF">G3M56_000045</name>
</gene>
<sequence length="293" mass="30153">MNNLIKSAKVLAFAGIAGLAVGNAHAALTLTSPSLDGSWTAVPYENGEPVIDQQTGQPESDLVSDANNDFFLTSFDDAGTSSVTDGTIAFRFRLGADQGSPGYNGALFAGIDANNDGTLDVFVGVNNKKGQVGIWSPTGVITSEDSLKSEGFGTFLGGAAATDFYDWRAVTSADVPVGEPLDLDKENKGAVDYYLSFAIDFSSLVSALADAGISIDQDTALRYVAGTSEQGNSFNQDLGGVGAGFDGSLTWSELGVVSDPVTASGVVVAVPEPAGAMLSVLGGALLMMRRRRA</sequence>
<reference evidence="1 2" key="1">
    <citation type="submission" date="2020-12" db="EMBL/GenBank/DDBJ databases">
        <title>Sulforoseuscoccus oceanibium gen. nov., sp. nov., a representative of the phylum Verrucomicrobia with special cytoplasmic membrane, and proposal of Sulforoseuscoccusaceae fam. nov.</title>
        <authorList>
            <person name="Xi F."/>
        </authorList>
    </citation>
    <scope>NUCLEOTIDE SEQUENCE [LARGE SCALE GENOMIC DNA]</scope>
    <source>
        <strain evidence="1 2">T37</strain>
    </source>
</reference>
<dbReference type="Proteomes" id="UP000475117">
    <property type="component" value="Chromosome"/>
</dbReference>
<evidence type="ECO:0000313" key="2">
    <source>
        <dbReference type="Proteomes" id="UP000475117"/>
    </source>
</evidence>
<dbReference type="RefSeq" id="WP_164365361.1">
    <property type="nucleotide sequence ID" value="NZ_CP066776.1"/>
</dbReference>
<dbReference type="AlphaFoldDB" id="A0A6B3LEN6"/>
<organism evidence="1 2">
    <name type="scientific">Sulfuriroseicoccus oceanibius</name>
    <dbReference type="NCBI Taxonomy" id="2707525"/>
    <lineage>
        <taxon>Bacteria</taxon>
        <taxon>Pseudomonadati</taxon>
        <taxon>Verrucomicrobiota</taxon>
        <taxon>Verrucomicrobiia</taxon>
        <taxon>Verrucomicrobiales</taxon>
        <taxon>Verrucomicrobiaceae</taxon>
        <taxon>Sulfuriroseicoccus</taxon>
    </lineage>
</organism>
<accession>A0A6B3LEN6</accession>
<keyword evidence="2" id="KW-1185">Reference proteome</keyword>
<dbReference type="EMBL" id="CP066776">
    <property type="protein sequence ID" value="QQL45015.1"/>
    <property type="molecule type" value="Genomic_DNA"/>
</dbReference>
<name>A0A6B3LEN6_9BACT</name>
<evidence type="ECO:0000313" key="1">
    <source>
        <dbReference type="EMBL" id="QQL45015.1"/>
    </source>
</evidence>